<name>A0A699GUU3_TANCI</name>
<proteinExistence type="predicted"/>
<accession>A0A699GUU3</accession>
<dbReference type="InterPro" id="IPR043128">
    <property type="entry name" value="Rev_trsase/Diguanyl_cyclase"/>
</dbReference>
<gene>
    <name evidence="2" type="ORF">Tci_187990</name>
</gene>
<dbReference type="InterPro" id="IPR001584">
    <property type="entry name" value="Integrase_cat-core"/>
</dbReference>
<keyword evidence="2" id="KW-0808">Transferase</keyword>
<keyword evidence="2" id="KW-0548">Nucleotidyltransferase</keyword>
<dbReference type="SUPFAM" id="SSF56672">
    <property type="entry name" value="DNA/RNA polymerases"/>
    <property type="match status" value="1"/>
</dbReference>
<evidence type="ECO:0000259" key="1">
    <source>
        <dbReference type="PROSITE" id="PS50994"/>
    </source>
</evidence>
<dbReference type="EMBL" id="BKCJ010047349">
    <property type="protein sequence ID" value="GEW16014.1"/>
    <property type="molecule type" value="Genomic_DNA"/>
</dbReference>
<dbReference type="InterPro" id="IPR012337">
    <property type="entry name" value="RNaseH-like_sf"/>
</dbReference>
<dbReference type="PANTHER" id="PTHR37984:SF5">
    <property type="entry name" value="PROTEIN NYNRIN-LIKE"/>
    <property type="match status" value="1"/>
</dbReference>
<dbReference type="Gene3D" id="3.30.70.270">
    <property type="match status" value="1"/>
</dbReference>
<dbReference type="InterPro" id="IPR050951">
    <property type="entry name" value="Retrovirus_Pol_polyprotein"/>
</dbReference>
<organism evidence="2">
    <name type="scientific">Tanacetum cinerariifolium</name>
    <name type="common">Dalmatian daisy</name>
    <name type="synonym">Chrysanthemum cinerariifolium</name>
    <dbReference type="NCBI Taxonomy" id="118510"/>
    <lineage>
        <taxon>Eukaryota</taxon>
        <taxon>Viridiplantae</taxon>
        <taxon>Streptophyta</taxon>
        <taxon>Embryophyta</taxon>
        <taxon>Tracheophyta</taxon>
        <taxon>Spermatophyta</taxon>
        <taxon>Magnoliopsida</taxon>
        <taxon>eudicotyledons</taxon>
        <taxon>Gunneridae</taxon>
        <taxon>Pentapetalae</taxon>
        <taxon>asterids</taxon>
        <taxon>campanulids</taxon>
        <taxon>Asterales</taxon>
        <taxon>Asteraceae</taxon>
        <taxon>Asteroideae</taxon>
        <taxon>Anthemideae</taxon>
        <taxon>Anthemidinae</taxon>
        <taxon>Tanacetum</taxon>
    </lineage>
</organism>
<sequence length="423" mass="47591">MKLNHKKCTFGAVGVFLGYSVTSKGMKSCHDKIAIILQLPSPQTIKEVQGINGKLASLNRFLSKSAEKSLPLFKTLKKSIKKSDFHWTAEAEQAFNQLKQQLPELPLLVAPKSKKEGPKLNYTPMEKLILSLVFAAKRLLREGGENHGIGRWTDVDDTNNGVFERRDSSQRYEGEMKTPHQGLTVRIIRGGPLQAVIPYAVVKDVRDLIRTCNDCQIHHPVTRNPQQPLTPIMAPWPFCKLGIDIAGPFPKGPGKVKFLIIAMDYFTEWIEVKAIATITGSRVKKFVWDNIVCRFGLPGEIVSDNSKQFSDNPFKDWCDKLNITQRFASVKHPQSNGIIKRANRSLREGIRTRLGEGNKNWVEELPHVLWANRTMIKSSHGDTPFSLTYGTEAVIPAEIGMLVYCTATVDVVYNDEELRLNLD</sequence>
<dbReference type="GO" id="GO:0003676">
    <property type="term" value="F:nucleic acid binding"/>
    <property type="evidence" value="ECO:0007669"/>
    <property type="project" value="InterPro"/>
</dbReference>
<keyword evidence="2" id="KW-0695">RNA-directed DNA polymerase</keyword>
<feature type="domain" description="Integrase catalytic" evidence="1">
    <location>
        <begin position="233"/>
        <end position="392"/>
    </location>
</feature>
<dbReference type="SUPFAM" id="SSF53098">
    <property type="entry name" value="Ribonuclease H-like"/>
    <property type="match status" value="1"/>
</dbReference>
<dbReference type="GO" id="GO:0015074">
    <property type="term" value="P:DNA integration"/>
    <property type="evidence" value="ECO:0007669"/>
    <property type="project" value="InterPro"/>
</dbReference>
<dbReference type="PROSITE" id="PS50994">
    <property type="entry name" value="INTEGRASE"/>
    <property type="match status" value="1"/>
</dbReference>
<dbReference type="AlphaFoldDB" id="A0A699GUU3"/>
<evidence type="ECO:0000313" key="2">
    <source>
        <dbReference type="EMBL" id="GEW16014.1"/>
    </source>
</evidence>
<protein>
    <submittedName>
        <fullName evidence="2">Reverse transcriptase domain-containing protein</fullName>
    </submittedName>
</protein>
<dbReference type="Pfam" id="PF00665">
    <property type="entry name" value="rve"/>
    <property type="match status" value="1"/>
</dbReference>
<dbReference type="InterPro" id="IPR036397">
    <property type="entry name" value="RNaseH_sf"/>
</dbReference>
<reference evidence="2" key="1">
    <citation type="journal article" date="2019" name="Sci. Rep.">
        <title>Draft genome of Tanacetum cinerariifolium, the natural source of mosquito coil.</title>
        <authorList>
            <person name="Yamashiro T."/>
            <person name="Shiraishi A."/>
            <person name="Satake H."/>
            <person name="Nakayama K."/>
        </authorList>
    </citation>
    <scope>NUCLEOTIDE SEQUENCE</scope>
</reference>
<dbReference type="InterPro" id="IPR043502">
    <property type="entry name" value="DNA/RNA_pol_sf"/>
</dbReference>
<dbReference type="Gene3D" id="3.30.420.10">
    <property type="entry name" value="Ribonuclease H-like superfamily/Ribonuclease H"/>
    <property type="match status" value="1"/>
</dbReference>
<dbReference type="GO" id="GO:0003964">
    <property type="term" value="F:RNA-directed DNA polymerase activity"/>
    <property type="evidence" value="ECO:0007669"/>
    <property type="project" value="UniProtKB-KW"/>
</dbReference>
<dbReference type="PANTHER" id="PTHR37984">
    <property type="entry name" value="PROTEIN CBG26694"/>
    <property type="match status" value="1"/>
</dbReference>
<comment type="caution">
    <text evidence="2">The sequence shown here is derived from an EMBL/GenBank/DDBJ whole genome shotgun (WGS) entry which is preliminary data.</text>
</comment>